<sequence length="141" mass="15264">MTLESLGLPGLFLSAFVSSTIAPGGSEAVLAYLVNGQRYAVEQLVIVATVGNSLGALTTWWLGLWAAKKYPAETMLSDKQRKSLSTVRQWGSWALLFSWLPVVGDGLCFAGGWLRLSLLSSLLAIFFGKALRYIAIAYAFI</sequence>
<evidence type="ECO:0000313" key="3">
    <source>
        <dbReference type="Proteomes" id="UP001162780"/>
    </source>
</evidence>
<dbReference type="PANTHER" id="PTHR42709">
    <property type="entry name" value="ALKALINE PHOSPHATASE LIKE PROTEIN"/>
    <property type="match status" value="1"/>
</dbReference>
<keyword evidence="3" id="KW-1185">Reference proteome</keyword>
<organism evidence="2 3">
    <name type="scientific">Methylomonas rapida</name>
    <dbReference type="NCBI Taxonomy" id="2963939"/>
    <lineage>
        <taxon>Bacteria</taxon>
        <taxon>Pseudomonadati</taxon>
        <taxon>Pseudomonadota</taxon>
        <taxon>Gammaproteobacteria</taxon>
        <taxon>Methylococcales</taxon>
        <taxon>Methylococcaceae</taxon>
        <taxon>Methylomonas</taxon>
    </lineage>
</organism>
<feature type="transmembrane region" description="Helical" evidence="1">
    <location>
        <begin position="44"/>
        <end position="67"/>
    </location>
</feature>
<protein>
    <submittedName>
        <fullName evidence="2">DedA family protein</fullName>
    </submittedName>
</protein>
<keyword evidence="1" id="KW-0812">Transmembrane</keyword>
<accession>A0ABY7GHV6</accession>
<dbReference type="Proteomes" id="UP001162780">
    <property type="component" value="Chromosome"/>
</dbReference>
<keyword evidence="1" id="KW-0472">Membrane</keyword>
<dbReference type="InterPro" id="IPR051311">
    <property type="entry name" value="DedA_domain"/>
</dbReference>
<dbReference type="EMBL" id="CP113517">
    <property type="protein sequence ID" value="WAR44840.1"/>
    <property type="molecule type" value="Genomic_DNA"/>
</dbReference>
<gene>
    <name evidence="2" type="ORF">NM686_021275</name>
</gene>
<proteinExistence type="predicted"/>
<feature type="transmembrane region" description="Helical" evidence="1">
    <location>
        <begin position="90"/>
        <end position="113"/>
    </location>
</feature>
<evidence type="ECO:0000313" key="2">
    <source>
        <dbReference type="EMBL" id="WAR44840.1"/>
    </source>
</evidence>
<reference evidence="2" key="1">
    <citation type="submission" date="2022-11" db="EMBL/GenBank/DDBJ databases">
        <title>Methylomonas rapida sp. nov., Carotenoid-Producing Obligate Methanotrophs with High Growth Characteristics and Biotechnological Potential.</title>
        <authorList>
            <person name="Tikhonova E.N."/>
            <person name="Suleimanov R.Z."/>
            <person name="Miroshnikov K."/>
            <person name="Oshkin I.Y."/>
            <person name="Belova S.E."/>
            <person name="Danilova O.V."/>
            <person name="Ashikhmin A."/>
            <person name="Konopkin A."/>
            <person name="But S.Y."/>
            <person name="Khmelenina V.N."/>
            <person name="Kuznetsov N."/>
            <person name="Pimenov N.V."/>
            <person name="Dedysh S.N."/>
        </authorList>
    </citation>
    <scope>NUCLEOTIDE SEQUENCE</scope>
    <source>
        <strain evidence="2">MP1</strain>
    </source>
</reference>
<name>A0ABY7GHV6_9GAMM</name>
<keyword evidence="1" id="KW-1133">Transmembrane helix</keyword>
<evidence type="ECO:0000256" key="1">
    <source>
        <dbReference type="SAM" id="Phobius"/>
    </source>
</evidence>
<dbReference type="RefSeq" id="WP_255189810.1">
    <property type="nucleotide sequence ID" value="NZ_CP113517.1"/>
</dbReference>
<dbReference type="PANTHER" id="PTHR42709:SF4">
    <property type="entry name" value="INNER MEMBRANE PROTEIN YQAA"/>
    <property type="match status" value="1"/>
</dbReference>
<feature type="transmembrane region" description="Helical" evidence="1">
    <location>
        <begin position="119"/>
        <end position="140"/>
    </location>
</feature>